<protein>
    <submittedName>
        <fullName evidence="1">Uncharacterized protein</fullName>
    </submittedName>
</protein>
<sequence>MTYCSKIVWQAFYYGAGVTLPTSSNPGYYMPMCSPYDLLRATNVTTVYTKGNW</sequence>
<comment type="caution">
    <text evidence="1">The sequence shown here is derived from an EMBL/GenBank/DDBJ whole genome shotgun (WGS) entry which is preliminary data.</text>
</comment>
<dbReference type="InterPro" id="IPR038765">
    <property type="entry name" value="Papain-like_cys_pep_sf"/>
</dbReference>
<proteinExistence type="predicted"/>
<dbReference type="Proteomes" id="UP001057291">
    <property type="component" value="Unassembled WGS sequence"/>
</dbReference>
<reference evidence="1" key="1">
    <citation type="journal article" date="2023" name="Int. J. Syst. Evol. Microbiol.">
        <title>Collibacillus ludicampi gen. nov., sp. nov., a new soil bacterium of the family Alicyclobacillaceae.</title>
        <authorList>
            <person name="Jojima T."/>
            <person name="Ioku Y."/>
            <person name="Fukuta Y."/>
            <person name="Shirasaka N."/>
            <person name="Matsumura Y."/>
            <person name="Mori M."/>
        </authorList>
    </citation>
    <scope>NUCLEOTIDE SEQUENCE</scope>
    <source>
        <strain evidence="1">TP075</strain>
    </source>
</reference>
<name>A0AAV4LDX4_9BACL</name>
<dbReference type="SUPFAM" id="SSF54001">
    <property type="entry name" value="Cysteine proteinases"/>
    <property type="match status" value="1"/>
</dbReference>
<dbReference type="EMBL" id="BOQE01000001">
    <property type="protein sequence ID" value="GIM46034.1"/>
    <property type="molecule type" value="Genomic_DNA"/>
</dbReference>
<evidence type="ECO:0000313" key="2">
    <source>
        <dbReference type="Proteomes" id="UP001057291"/>
    </source>
</evidence>
<keyword evidence="2" id="KW-1185">Reference proteome</keyword>
<organism evidence="1 2">
    <name type="scientific">Collibacillus ludicampi</name>
    <dbReference type="NCBI Taxonomy" id="2771369"/>
    <lineage>
        <taxon>Bacteria</taxon>
        <taxon>Bacillati</taxon>
        <taxon>Bacillota</taxon>
        <taxon>Bacilli</taxon>
        <taxon>Bacillales</taxon>
        <taxon>Alicyclobacillaceae</taxon>
        <taxon>Collibacillus</taxon>
    </lineage>
</organism>
<gene>
    <name evidence="1" type="ORF">DNHGIG_15830</name>
</gene>
<dbReference type="AlphaFoldDB" id="A0AAV4LDX4"/>
<accession>A0AAV4LDX4</accession>
<evidence type="ECO:0000313" key="1">
    <source>
        <dbReference type="EMBL" id="GIM46034.1"/>
    </source>
</evidence>